<dbReference type="CDD" id="cd13603">
    <property type="entry name" value="PBP2_TRAP_Siap_TeaA_like"/>
    <property type="match status" value="1"/>
</dbReference>
<dbReference type="AlphaFoldDB" id="A0AAW9RAQ1"/>
<dbReference type="GO" id="GO:0055085">
    <property type="term" value="P:transmembrane transport"/>
    <property type="evidence" value="ECO:0007669"/>
    <property type="project" value="InterPro"/>
</dbReference>
<evidence type="ECO:0000256" key="2">
    <source>
        <dbReference type="SAM" id="SignalP"/>
    </source>
</evidence>
<sequence>MKHLKPTFILAAAALIGGVGMAQAVDLRLAHGSPRGHPNYTHADMLAGAIKENSNGDVNITVYGDRQLGDDRDMIQLVSSGTVDMGYASSVNFPLILNKVAFDALQLPGLVPTYDDLAKMLVSPPAIKMLDSLEDANLKGLCFSEGGQRHFLNRNGPIKSVEDFKGLKTRIVPIPLHKEIWQKLGANPIGVPYGEVYTAMQTKVIDGVEFNISSIAADKVYENANYVTLTGHYFWPGLFFMNKEKYDSLTPEEQKAIVDTCRELTPEFVMQTKGEEAKQIKILEDAGVEISEFPDRENLLAATEPVFEAWSAKDPLIGEYIEEAKKLNP</sequence>
<dbReference type="InterPro" id="IPR018389">
    <property type="entry name" value="DctP_fam"/>
</dbReference>
<dbReference type="InterPro" id="IPR038404">
    <property type="entry name" value="TRAP_DctP_sf"/>
</dbReference>
<dbReference type="SUPFAM" id="SSF53850">
    <property type="entry name" value="Periplasmic binding protein-like II"/>
    <property type="match status" value="1"/>
</dbReference>
<comment type="caution">
    <text evidence="3">The sequence shown here is derived from an EMBL/GenBank/DDBJ whole genome shotgun (WGS) entry which is preliminary data.</text>
</comment>
<dbReference type="GO" id="GO:0030246">
    <property type="term" value="F:carbohydrate binding"/>
    <property type="evidence" value="ECO:0007669"/>
    <property type="project" value="TreeGrafter"/>
</dbReference>
<feature type="signal peptide" evidence="2">
    <location>
        <begin position="1"/>
        <end position="24"/>
    </location>
</feature>
<evidence type="ECO:0000313" key="3">
    <source>
        <dbReference type="EMBL" id="MEJ8570419.1"/>
    </source>
</evidence>
<dbReference type="PANTHER" id="PTHR33376">
    <property type="match status" value="1"/>
</dbReference>
<dbReference type="RefSeq" id="WP_340328148.1">
    <property type="nucleotide sequence ID" value="NZ_JAZHOF010000001.1"/>
</dbReference>
<dbReference type="NCBIfam" id="TIGR00787">
    <property type="entry name" value="dctP"/>
    <property type="match status" value="1"/>
</dbReference>
<feature type="chain" id="PRO_5043981824" evidence="2">
    <location>
        <begin position="25"/>
        <end position="329"/>
    </location>
</feature>
<evidence type="ECO:0000313" key="4">
    <source>
        <dbReference type="Proteomes" id="UP001378188"/>
    </source>
</evidence>
<name>A0AAW9RAQ1_9HYPH</name>
<accession>A0AAW9RAQ1</accession>
<dbReference type="PANTHER" id="PTHR33376:SF2">
    <property type="entry name" value="DICARBOXYLATE-BINDING PERIPLASMIC PROTEIN"/>
    <property type="match status" value="1"/>
</dbReference>
<dbReference type="Pfam" id="PF03480">
    <property type="entry name" value="DctP"/>
    <property type="match status" value="1"/>
</dbReference>
<proteinExistence type="predicted"/>
<dbReference type="Gene3D" id="3.40.190.170">
    <property type="entry name" value="Bacterial extracellular solute-binding protein, family 7"/>
    <property type="match status" value="1"/>
</dbReference>
<protein>
    <submittedName>
        <fullName evidence="3">TRAP transporter substrate-binding protein</fullName>
    </submittedName>
</protein>
<keyword evidence="1 2" id="KW-0732">Signal</keyword>
<dbReference type="EMBL" id="JAZHOF010000001">
    <property type="protein sequence ID" value="MEJ8570419.1"/>
    <property type="molecule type" value="Genomic_DNA"/>
</dbReference>
<reference evidence="3 4" key="1">
    <citation type="submission" date="2024-02" db="EMBL/GenBank/DDBJ databases">
        <title>Genome analysis and characterization of Microbaculum marinisediminis sp. nov., isolated from marine sediment.</title>
        <authorList>
            <person name="Du Z.-J."/>
            <person name="Ye Y.-Q."/>
            <person name="Zhang Z.-R."/>
            <person name="Yuan S.-M."/>
            <person name="Zhang X.-Y."/>
        </authorList>
    </citation>
    <scope>NUCLEOTIDE SEQUENCE [LARGE SCALE GENOMIC DNA]</scope>
    <source>
        <strain evidence="3 4">SDUM1044001</strain>
    </source>
</reference>
<dbReference type="GO" id="GO:0030288">
    <property type="term" value="C:outer membrane-bounded periplasmic space"/>
    <property type="evidence" value="ECO:0007669"/>
    <property type="project" value="InterPro"/>
</dbReference>
<dbReference type="Proteomes" id="UP001378188">
    <property type="component" value="Unassembled WGS sequence"/>
</dbReference>
<keyword evidence="4" id="KW-1185">Reference proteome</keyword>
<dbReference type="PIRSF" id="PIRSF006470">
    <property type="entry name" value="DctB"/>
    <property type="match status" value="1"/>
</dbReference>
<organism evidence="3 4">
    <name type="scientific">Microbaculum marinum</name>
    <dbReference type="NCBI Taxonomy" id="1764581"/>
    <lineage>
        <taxon>Bacteria</taxon>
        <taxon>Pseudomonadati</taxon>
        <taxon>Pseudomonadota</taxon>
        <taxon>Alphaproteobacteria</taxon>
        <taxon>Hyphomicrobiales</taxon>
        <taxon>Tepidamorphaceae</taxon>
        <taxon>Microbaculum</taxon>
    </lineage>
</organism>
<dbReference type="NCBIfam" id="NF037995">
    <property type="entry name" value="TRAP_S1"/>
    <property type="match status" value="1"/>
</dbReference>
<gene>
    <name evidence="3" type="ORF">V3328_02990</name>
</gene>
<dbReference type="InterPro" id="IPR004682">
    <property type="entry name" value="TRAP_DctP"/>
</dbReference>
<evidence type="ECO:0000256" key="1">
    <source>
        <dbReference type="ARBA" id="ARBA00022729"/>
    </source>
</evidence>